<dbReference type="InterPro" id="IPR025886">
    <property type="entry name" value="PP2-like"/>
</dbReference>
<dbReference type="EMBL" id="MCFG01000046">
    <property type="protein sequence ID" value="ORX84752.1"/>
    <property type="molecule type" value="Genomic_DNA"/>
</dbReference>
<organism evidence="2 3">
    <name type="scientific">Anaeromyces robustus</name>
    <dbReference type="NCBI Taxonomy" id="1754192"/>
    <lineage>
        <taxon>Eukaryota</taxon>
        <taxon>Fungi</taxon>
        <taxon>Fungi incertae sedis</taxon>
        <taxon>Chytridiomycota</taxon>
        <taxon>Chytridiomycota incertae sedis</taxon>
        <taxon>Neocallimastigomycetes</taxon>
        <taxon>Neocallimastigales</taxon>
        <taxon>Neocallimastigaceae</taxon>
        <taxon>Anaeromyces</taxon>
    </lineage>
</organism>
<comment type="caution">
    <text evidence="2">The sequence shown here is derived from an EMBL/GenBank/DDBJ whole genome shotgun (WGS) entry which is preliminary data.</text>
</comment>
<dbReference type="OrthoDB" id="101791at2759"/>
<evidence type="ECO:0000313" key="3">
    <source>
        <dbReference type="Proteomes" id="UP000193944"/>
    </source>
</evidence>
<dbReference type="Proteomes" id="UP000193944">
    <property type="component" value="Unassembled WGS sequence"/>
</dbReference>
<reference evidence="2 3" key="2">
    <citation type="submission" date="2016-08" db="EMBL/GenBank/DDBJ databases">
        <title>Pervasive Adenine N6-methylation of Active Genes in Fungi.</title>
        <authorList>
            <consortium name="DOE Joint Genome Institute"/>
            <person name="Mondo S.J."/>
            <person name="Dannebaum R.O."/>
            <person name="Kuo R.C."/>
            <person name="Labutti K."/>
            <person name="Haridas S."/>
            <person name="Kuo A."/>
            <person name="Salamov A."/>
            <person name="Ahrendt S.R."/>
            <person name="Lipzen A."/>
            <person name="Sullivan W."/>
            <person name="Andreopoulos W.B."/>
            <person name="Clum A."/>
            <person name="Lindquist E."/>
            <person name="Daum C."/>
            <person name="Ramamoorthy G.K."/>
            <person name="Gryganskyi A."/>
            <person name="Culley D."/>
            <person name="Magnuson J.K."/>
            <person name="James T.Y."/>
            <person name="O'Malley M.A."/>
            <person name="Stajich J.E."/>
            <person name="Spatafora J.W."/>
            <person name="Visel A."/>
            <person name="Grigoriev I.V."/>
        </authorList>
    </citation>
    <scope>NUCLEOTIDE SEQUENCE [LARGE SCALE GENOMIC DNA]</scope>
    <source>
        <strain evidence="2 3">S4</strain>
    </source>
</reference>
<feature type="compositionally biased region" description="Low complexity" evidence="1">
    <location>
        <begin position="162"/>
        <end position="178"/>
    </location>
</feature>
<accession>A0A1Y1XGD1</accession>
<evidence type="ECO:0000256" key="1">
    <source>
        <dbReference type="SAM" id="MobiDB-lite"/>
    </source>
</evidence>
<proteinExistence type="predicted"/>
<protein>
    <recommendedName>
        <fullName evidence="4">F-box domain-containing protein</fullName>
    </recommendedName>
</protein>
<keyword evidence="3" id="KW-1185">Reference proteome</keyword>
<feature type="region of interest" description="Disordered" evidence="1">
    <location>
        <begin position="160"/>
        <end position="183"/>
    </location>
</feature>
<sequence length="281" mass="33513">MEKIGLLRLPYQILIYEISKYLELEDFLNYTSTCKYLNDNKEKADIWKKLLYSYSKENILFVENEETPFNKYKTLKTLTHDYNQCIISHDKTHWAEKDDEKVLIDVWWLQIVSKFNYVPDGKYIPEFQVKFAKRTFGLDLITFNARVLEVPIEYNDKEDDIQQNQSSQENNESQQLQESDGKQSLQEIDENQENNEMDPNEEESINKIEIMATQNKFNRRILQKYRNNEWCIIECPEIIVDRSKIDSSQSKISVELEIKDTSGIWKKGISFKGMRLRKVED</sequence>
<dbReference type="Pfam" id="PF14299">
    <property type="entry name" value="PP2"/>
    <property type="match status" value="1"/>
</dbReference>
<evidence type="ECO:0000313" key="2">
    <source>
        <dbReference type="EMBL" id="ORX84752.1"/>
    </source>
</evidence>
<reference evidence="2 3" key="1">
    <citation type="submission" date="2016-08" db="EMBL/GenBank/DDBJ databases">
        <title>A Parts List for Fungal Cellulosomes Revealed by Comparative Genomics.</title>
        <authorList>
            <consortium name="DOE Joint Genome Institute"/>
            <person name="Haitjema C.H."/>
            <person name="Gilmore S.P."/>
            <person name="Henske J.K."/>
            <person name="Solomon K.V."/>
            <person name="De Groot R."/>
            <person name="Kuo A."/>
            <person name="Mondo S.J."/>
            <person name="Salamov A.A."/>
            <person name="Labutti K."/>
            <person name="Zhao Z."/>
            <person name="Chiniquy J."/>
            <person name="Barry K."/>
            <person name="Brewer H.M."/>
            <person name="Purvine S.O."/>
            <person name="Wright A.T."/>
            <person name="Boxma B."/>
            <person name="Van Alen T."/>
            <person name="Hackstein J.H."/>
            <person name="Baker S.E."/>
            <person name="Grigoriev I.V."/>
            <person name="O'Malley M.A."/>
        </authorList>
    </citation>
    <scope>NUCLEOTIDE SEQUENCE [LARGE SCALE GENOMIC DNA]</scope>
    <source>
        <strain evidence="2 3">S4</strain>
    </source>
</reference>
<evidence type="ECO:0008006" key="4">
    <source>
        <dbReference type="Google" id="ProtNLM"/>
    </source>
</evidence>
<name>A0A1Y1XGD1_9FUNG</name>
<gene>
    <name evidence="2" type="ORF">BCR32DRAFT_325769</name>
</gene>
<dbReference type="AlphaFoldDB" id="A0A1Y1XGD1"/>